<sequence length="270" mass="28483">MGAFVGGRVCWVAGLSLLLAGCGVLGGEDVLPEGGVDYQLGGAYPPPDGVTTVVRDSTAEPAPGIYSVCYVNGFQTQPGASESWLGADLVLLDEDGEPVADPGWPDEMLLDTSTDTKRGRIAQVLGETIDRCSEAGFDAVEFDNLDSYLRSGDALTVDDNLALAEEIVALAHEDGLDAGQKNAAEVAQRARDEAGFDFAVTESCAAWAECPAYTEVYGSDVIAVEYPGDLDDAGTNFDVECENPDVPSRFVLRDLDLVEPGHPGYVYAEC</sequence>
<evidence type="ECO:0000313" key="3">
    <source>
        <dbReference type="Proteomes" id="UP000682416"/>
    </source>
</evidence>
<proteinExistence type="predicted"/>
<accession>A0A975QJT9</accession>
<reference evidence="2" key="1">
    <citation type="submission" date="2021-05" db="EMBL/GenBank/DDBJ databases">
        <authorList>
            <person name="Kaiqin L."/>
            <person name="Jian G."/>
        </authorList>
    </citation>
    <scope>NUCLEOTIDE SEQUENCE</scope>
    <source>
        <strain evidence="2">HDS5</strain>
    </source>
</reference>
<dbReference type="SUPFAM" id="SSF51445">
    <property type="entry name" value="(Trans)glycosidases"/>
    <property type="match status" value="1"/>
</dbReference>
<evidence type="ECO:0000313" key="2">
    <source>
        <dbReference type="EMBL" id="QVJ00500.1"/>
    </source>
</evidence>
<dbReference type="KEGG" id="nec:KGD82_17530"/>
<dbReference type="Proteomes" id="UP000682416">
    <property type="component" value="Chromosome"/>
</dbReference>
<gene>
    <name evidence="2" type="ORF">KGD82_17530</name>
</gene>
<name>A0A975QJT9_9ACTN</name>
<dbReference type="Gene3D" id="3.20.20.70">
    <property type="entry name" value="Aldolase class I"/>
    <property type="match status" value="1"/>
</dbReference>
<dbReference type="InterPro" id="IPR013785">
    <property type="entry name" value="Aldolase_TIM"/>
</dbReference>
<protein>
    <submittedName>
        <fullName evidence="2">Endo alpha-1,4 polygalactosaminidase</fullName>
    </submittedName>
</protein>
<dbReference type="AlphaFoldDB" id="A0A975QJT9"/>
<dbReference type="Pfam" id="PF03537">
    <property type="entry name" value="Glyco_hydro_114"/>
    <property type="match status" value="1"/>
</dbReference>
<evidence type="ECO:0000259" key="1">
    <source>
        <dbReference type="Pfam" id="PF03537"/>
    </source>
</evidence>
<feature type="domain" description="Glycoside-hydrolase family GH114 TIM-barrel" evidence="1">
    <location>
        <begin position="37"/>
        <end position="257"/>
    </location>
</feature>
<dbReference type="PANTHER" id="PTHR35273:SF2">
    <property type="entry name" value="ALPHA-GALACTOSIDASE"/>
    <property type="match status" value="1"/>
</dbReference>
<organism evidence="2 3">
    <name type="scientific">Nocardiopsis eucommiae</name>
    <dbReference type="NCBI Taxonomy" id="2831970"/>
    <lineage>
        <taxon>Bacteria</taxon>
        <taxon>Bacillati</taxon>
        <taxon>Actinomycetota</taxon>
        <taxon>Actinomycetes</taxon>
        <taxon>Streptosporangiales</taxon>
        <taxon>Nocardiopsidaceae</taxon>
        <taxon>Nocardiopsis</taxon>
    </lineage>
</organism>
<dbReference type="InterPro" id="IPR004352">
    <property type="entry name" value="GH114_TIM-barrel"/>
</dbReference>
<keyword evidence="3" id="KW-1185">Reference proteome</keyword>
<dbReference type="InterPro" id="IPR017853">
    <property type="entry name" value="GH"/>
</dbReference>
<dbReference type="EMBL" id="CP074402">
    <property type="protein sequence ID" value="QVJ00500.1"/>
    <property type="molecule type" value="Genomic_DNA"/>
</dbReference>
<dbReference type="PANTHER" id="PTHR35273">
    <property type="entry name" value="ALPHA-1,4 POLYGALACTOSAMINIDASE, PUTATIVE (AFU_ORTHOLOGUE AFUA_3G07890)-RELATED"/>
    <property type="match status" value="1"/>
</dbReference>